<reference evidence="4 5" key="1">
    <citation type="journal article" date="2016" name="Genome Announc.">
        <title>Draft Genome Sequences of Five Rapidly Growing Mycobacterium Species, M. thermoresistibile, M. fortuitum subsp. acetamidolyticum, M. canariasense, M. brisbanense, and M. novocastrense.</title>
        <authorList>
            <person name="Katahira K."/>
            <person name="Ogura Y."/>
            <person name="Gotoh Y."/>
            <person name="Hayashi T."/>
        </authorList>
    </citation>
    <scope>NUCLEOTIDE SEQUENCE [LARGE SCALE GENOMIC DNA]</scope>
    <source>
        <strain evidence="4 5">JCM6362</strain>
    </source>
</reference>
<dbReference type="InterPro" id="IPR022062">
    <property type="entry name" value="DUF3618"/>
</dbReference>
<dbReference type="STRING" id="1797.RMCT_0651"/>
<gene>
    <name evidence="4" type="ORF">RMCT_0651</name>
</gene>
<evidence type="ECO:0000256" key="2">
    <source>
        <dbReference type="SAM" id="MobiDB-lite"/>
    </source>
</evidence>
<feature type="compositionally biased region" description="Basic and acidic residues" evidence="2">
    <location>
        <begin position="1"/>
        <end position="14"/>
    </location>
</feature>
<dbReference type="OrthoDB" id="4641350at2"/>
<keyword evidence="3" id="KW-0812">Transmembrane</keyword>
<evidence type="ECO:0008006" key="6">
    <source>
        <dbReference type="Google" id="ProtNLM"/>
    </source>
</evidence>
<proteinExistence type="predicted"/>
<feature type="region of interest" description="Disordered" evidence="2">
    <location>
        <begin position="1"/>
        <end position="23"/>
    </location>
</feature>
<comment type="caution">
    <text evidence="4">The sequence shown here is derived from an EMBL/GenBank/DDBJ whole genome shotgun (WGS) entry which is preliminary data.</text>
</comment>
<feature type="coiled-coil region" evidence="1">
    <location>
        <begin position="23"/>
        <end position="61"/>
    </location>
</feature>
<feature type="transmembrane region" description="Helical" evidence="3">
    <location>
        <begin position="81"/>
        <end position="98"/>
    </location>
</feature>
<dbReference type="EMBL" id="BCTB01000004">
    <property type="protein sequence ID" value="GAT13680.1"/>
    <property type="molecule type" value="Genomic_DNA"/>
</dbReference>
<evidence type="ECO:0000256" key="3">
    <source>
        <dbReference type="SAM" id="Phobius"/>
    </source>
</evidence>
<dbReference type="Pfam" id="PF12277">
    <property type="entry name" value="DUF3618"/>
    <property type="match status" value="1"/>
</dbReference>
<protein>
    <recommendedName>
        <fullName evidence="6">DUF3618 domain-containing protein</fullName>
    </recommendedName>
</protein>
<evidence type="ECO:0000313" key="4">
    <source>
        <dbReference type="EMBL" id="GAT13680.1"/>
    </source>
</evidence>
<evidence type="ECO:0000313" key="5">
    <source>
        <dbReference type="Proteomes" id="UP000069654"/>
    </source>
</evidence>
<sequence>MAEPDADRSGRPARPEPGPEAGIADLEADIETTRREISATVQALSDKLDVKERAREKAIDTKDRAVHRAQEVTHDDRVRRAAIVAALAAVVVTGLILWRRRR</sequence>
<dbReference type="OMA" id="AQEVTHD"/>
<keyword evidence="3" id="KW-0472">Membrane</keyword>
<dbReference type="Proteomes" id="UP000069654">
    <property type="component" value="Unassembled WGS sequence"/>
</dbReference>
<accession>A0A100XBR4</accession>
<keyword evidence="1" id="KW-0175">Coiled coil</keyword>
<keyword evidence="3" id="KW-1133">Transmembrane helix</keyword>
<evidence type="ECO:0000256" key="1">
    <source>
        <dbReference type="SAM" id="Coils"/>
    </source>
</evidence>
<dbReference type="AlphaFoldDB" id="A0A100XBR4"/>
<organism evidence="4 5">
    <name type="scientific">Mycolicibacterium thermoresistibile</name>
    <name type="common">Mycobacterium thermoresistibile</name>
    <dbReference type="NCBI Taxonomy" id="1797"/>
    <lineage>
        <taxon>Bacteria</taxon>
        <taxon>Bacillati</taxon>
        <taxon>Actinomycetota</taxon>
        <taxon>Actinomycetes</taxon>
        <taxon>Mycobacteriales</taxon>
        <taxon>Mycobacteriaceae</taxon>
        <taxon>Mycolicibacterium</taxon>
    </lineage>
</organism>
<dbReference type="RefSeq" id="WP_003926739.1">
    <property type="nucleotide sequence ID" value="NZ_BCTB01000004.1"/>
</dbReference>
<reference evidence="5" key="2">
    <citation type="submission" date="2016-02" db="EMBL/GenBank/DDBJ databases">
        <title>Draft genome sequence of five rapidly growing Mycobacterium species.</title>
        <authorList>
            <person name="Katahira K."/>
            <person name="Gotou Y."/>
            <person name="Iida K."/>
            <person name="Ogura Y."/>
            <person name="Hayashi T."/>
        </authorList>
    </citation>
    <scope>NUCLEOTIDE SEQUENCE [LARGE SCALE GENOMIC DNA]</scope>
    <source>
        <strain evidence="5">JCM6362</strain>
    </source>
</reference>
<name>A0A100XBR4_MYCTH</name>